<comment type="caution">
    <text evidence="2">The sequence shown here is derived from an EMBL/GenBank/DDBJ whole genome shotgun (WGS) entry which is preliminary data.</text>
</comment>
<sequence length="243" mass="27205">MEESIAGLPIEDEEEETILLGVESYDQETFYANCFVGMFFTSSVVNFQAMRTMLENDWHPNGGVPILDLGDGEDPMSIQLYLVDFWMLIYDLLHGFMPKAIAKQLGSFIGVFLEYDALAIQLGYKRIMRLKFEYEKLTLFFFLCGKLGHGKSFCLIRALHPRQEYESRWLVEDDAGRISNYGNSTNKLEGSNLGISQPVPMNQGSNASGVSTTVDSNEALGNLTQVPNLSRSASLVKLANQTQ</sequence>
<dbReference type="Pfam" id="PF14392">
    <property type="entry name" value="zf-CCHC_4"/>
    <property type="match status" value="1"/>
</dbReference>
<dbReference type="InterPro" id="IPR025836">
    <property type="entry name" value="Zn_knuckle_CX2CX4HX4C"/>
</dbReference>
<evidence type="ECO:0000313" key="2">
    <source>
        <dbReference type="EMBL" id="MBA0749227.1"/>
    </source>
</evidence>
<dbReference type="OrthoDB" id="992039at2759"/>
<keyword evidence="3" id="KW-1185">Reference proteome</keyword>
<evidence type="ECO:0000313" key="3">
    <source>
        <dbReference type="Proteomes" id="UP000593579"/>
    </source>
</evidence>
<reference evidence="2 3" key="1">
    <citation type="journal article" date="2019" name="Genome Biol. Evol.">
        <title>Insights into the evolution of the New World diploid cottons (Gossypium, subgenus Houzingenia) based on genome sequencing.</title>
        <authorList>
            <person name="Grover C.E."/>
            <person name="Arick M.A. 2nd"/>
            <person name="Thrash A."/>
            <person name="Conover J.L."/>
            <person name="Sanders W.S."/>
            <person name="Peterson D.G."/>
            <person name="Frelichowski J.E."/>
            <person name="Scheffler J.A."/>
            <person name="Scheffler B.E."/>
            <person name="Wendel J.F."/>
        </authorList>
    </citation>
    <scope>NUCLEOTIDE SEQUENCE [LARGE SCALE GENOMIC DNA]</scope>
    <source>
        <strain evidence="2">5</strain>
        <tissue evidence="2">Leaf</tissue>
    </source>
</reference>
<name>A0A7J9CL58_GOSGO</name>
<evidence type="ECO:0000259" key="1">
    <source>
        <dbReference type="Pfam" id="PF14392"/>
    </source>
</evidence>
<feature type="domain" description="Zinc knuckle CX2CX4HX4C" evidence="1">
    <location>
        <begin position="128"/>
        <end position="155"/>
    </location>
</feature>
<gene>
    <name evidence="2" type="ORF">Gogos_003176</name>
</gene>
<organism evidence="2 3">
    <name type="scientific">Gossypium gossypioides</name>
    <name type="common">Mexican cotton</name>
    <name type="synonym">Selera gossypioides</name>
    <dbReference type="NCBI Taxonomy" id="34282"/>
    <lineage>
        <taxon>Eukaryota</taxon>
        <taxon>Viridiplantae</taxon>
        <taxon>Streptophyta</taxon>
        <taxon>Embryophyta</taxon>
        <taxon>Tracheophyta</taxon>
        <taxon>Spermatophyta</taxon>
        <taxon>Magnoliopsida</taxon>
        <taxon>eudicotyledons</taxon>
        <taxon>Gunneridae</taxon>
        <taxon>Pentapetalae</taxon>
        <taxon>rosids</taxon>
        <taxon>malvids</taxon>
        <taxon>Malvales</taxon>
        <taxon>Malvaceae</taxon>
        <taxon>Malvoideae</taxon>
        <taxon>Gossypium</taxon>
    </lineage>
</organism>
<dbReference type="Proteomes" id="UP000593579">
    <property type="component" value="Unassembled WGS sequence"/>
</dbReference>
<dbReference type="AlphaFoldDB" id="A0A7J9CL58"/>
<proteinExistence type="predicted"/>
<dbReference type="EMBL" id="JABEZY010000011">
    <property type="protein sequence ID" value="MBA0749227.1"/>
    <property type="molecule type" value="Genomic_DNA"/>
</dbReference>
<accession>A0A7J9CL58</accession>
<protein>
    <recommendedName>
        <fullName evidence="1">Zinc knuckle CX2CX4HX4C domain-containing protein</fullName>
    </recommendedName>
</protein>